<accession>A0ABT4QJ06</accession>
<feature type="modified residue" description="4-aspartylphosphate" evidence="8">
    <location>
        <position position="55"/>
    </location>
</feature>
<comment type="caution">
    <text evidence="11">The sequence shown here is derived from an EMBL/GenBank/DDBJ whole genome shotgun (WGS) entry which is preliminary data.</text>
</comment>
<keyword evidence="2" id="KW-0963">Cytoplasm</keyword>
<evidence type="ECO:0000256" key="6">
    <source>
        <dbReference type="ARBA" id="ARBA00023125"/>
    </source>
</evidence>
<feature type="domain" description="Response regulatory" evidence="10">
    <location>
        <begin position="3"/>
        <end position="120"/>
    </location>
</feature>
<dbReference type="PROSITE" id="PS01124">
    <property type="entry name" value="HTH_ARAC_FAMILY_2"/>
    <property type="match status" value="1"/>
</dbReference>
<comment type="subcellular location">
    <subcellularLocation>
        <location evidence="1">Cytoplasm</location>
    </subcellularLocation>
</comment>
<dbReference type="PANTHER" id="PTHR42713:SF3">
    <property type="entry name" value="TRANSCRIPTIONAL REGULATORY PROTEIN HPTR"/>
    <property type="match status" value="1"/>
</dbReference>
<dbReference type="InterPro" id="IPR051552">
    <property type="entry name" value="HptR"/>
</dbReference>
<evidence type="ECO:0000256" key="5">
    <source>
        <dbReference type="ARBA" id="ARBA00023015"/>
    </source>
</evidence>
<evidence type="ECO:0000256" key="7">
    <source>
        <dbReference type="ARBA" id="ARBA00023163"/>
    </source>
</evidence>
<gene>
    <name evidence="11" type="ORF">O9H85_31735</name>
</gene>
<evidence type="ECO:0000259" key="9">
    <source>
        <dbReference type="PROSITE" id="PS01124"/>
    </source>
</evidence>
<dbReference type="PANTHER" id="PTHR42713">
    <property type="entry name" value="HISTIDINE KINASE-RELATED"/>
    <property type="match status" value="1"/>
</dbReference>
<dbReference type="SMART" id="SM00448">
    <property type="entry name" value="REC"/>
    <property type="match status" value="1"/>
</dbReference>
<evidence type="ECO:0000256" key="8">
    <source>
        <dbReference type="PROSITE-ProRule" id="PRU00169"/>
    </source>
</evidence>
<dbReference type="InterPro" id="IPR011006">
    <property type="entry name" value="CheY-like_superfamily"/>
</dbReference>
<dbReference type="Gene3D" id="3.40.50.2300">
    <property type="match status" value="1"/>
</dbReference>
<keyword evidence="12" id="KW-1185">Reference proteome</keyword>
<keyword evidence="5" id="KW-0805">Transcription regulation</keyword>
<keyword evidence="3 8" id="KW-0597">Phosphoprotein</keyword>
<organism evidence="11 12">
    <name type="scientific">Paenibacillus gyeongsangnamensis</name>
    <dbReference type="NCBI Taxonomy" id="3388067"/>
    <lineage>
        <taxon>Bacteria</taxon>
        <taxon>Bacillati</taxon>
        <taxon>Bacillota</taxon>
        <taxon>Bacilli</taxon>
        <taxon>Bacillales</taxon>
        <taxon>Paenibacillaceae</taxon>
        <taxon>Paenibacillus</taxon>
    </lineage>
</organism>
<dbReference type="Pfam" id="PF00072">
    <property type="entry name" value="Response_reg"/>
    <property type="match status" value="1"/>
</dbReference>
<dbReference type="InterPro" id="IPR001789">
    <property type="entry name" value="Sig_transdc_resp-reg_receiver"/>
</dbReference>
<reference evidence="11 12" key="1">
    <citation type="submission" date="2022-12" db="EMBL/GenBank/DDBJ databases">
        <title>Draft genome sequence of Paenibacillus sp. dW9.</title>
        <authorList>
            <person name="Choi E.-W."/>
            <person name="Kim D.-U."/>
        </authorList>
    </citation>
    <scope>NUCLEOTIDE SEQUENCE [LARGE SCALE GENOMIC DNA]</scope>
    <source>
        <strain evidence="12">dW9</strain>
    </source>
</reference>
<evidence type="ECO:0000259" key="10">
    <source>
        <dbReference type="PROSITE" id="PS50110"/>
    </source>
</evidence>
<evidence type="ECO:0000256" key="3">
    <source>
        <dbReference type="ARBA" id="ARBA00022553"/>
    </source>
</evidence>
<sequence length="535" mass="62322">MLQLLLVDDEMSIVETLAATIPWREIGIGTVHKAYSASEALDLVNMHPVDIVITDIRMPGMDGLELARHIYMHWKHMKCLLLTAHADFAYAQAAIKNNICDYLVKPVSDSELIERVASVVQTIRAERESDDAYRRAVNAMRDHLPRLRGELLHDLLQGKRFSSEKWAEQIRLLEIPVRLNDRLVMLMVRFKDQFSDLDPYDMSLMEFAIVNMAQETLEEYFHVWSCKDLHDYLVLALIPKSSEELQYHANRLSHQLQRNIEHFLKRRVSVLLGQWGAFPDDVAKLYSNMLLIFGKRLGNEKDLPVYIMDDSEVTEVRTLFSLYEPPMLMHLMEAGHWDAAEQKISEILKELEADWAESSEHRMEAFFSFFSAFSYIAHKNGRKLADWIEDDYARGKEMQPAKTVKHLSSWVWSVYHKFKQQAVSETRSARMVAVKEAQKFVLSHLSGDLSLQTISEHLQMHPAYLSRLYKLETGDNLSDYITRLKMEKSQQLLKHSTHKIYEVAIEVGYQNPHYFIKLFKKHYGLTPQEYRNSTV</sequence>
<dbReference type="Pfam" id="PF12833">
    <property type="entry name" value="HTH_18"/>
    <property type="match status" value="1"/>
</dbReference>
<dbReference type="InterPro" id="IPR018062">
    <property type="entry name" value="HTH_AraC-typ_CS"/>
</dbReference>
<name>A0ABT4QJ06_9BACL</name>
<protein>
    <submittedName>
        <fullName evidence="11">Response regulator</fullName>
    </submittedName>
</protein>
<evidence type="ECO:0000256" key="4">
    <source>
        <dbReference type="ARBA" id="ARBA00023012"/>
    </source>
</evidence>
<evidence type="ECO:0000313" key="12">
    <source>
        <dbReference type="Proteomes" id="UP001527882"/>
    </source>
</evidence>
<dbReference type="Gene3D" id="1.10.10.60">
    <property type="entry name" value="Homeodomain-like"/>
    <property type="match status" value="2"/>
</dbReference>
<evidence type="ECO:0000256" key="1">
    <source>
        <dbReference type="ARBA" id="ARBA00004496"/>
    </source>
</evidence>
<dbReference type="SMART" id="SM00342">
    <property type="entry name" value="HTH_ARAC"/>
    <property type="match status" value="1"/>
</dbReference>
<dbReference type="RefSeq" id="WP_269885387.1">
    <property type="nucleotide sequence ID" value="NZ_JAQAGZ010000027.1"/>
</dbReference>
<keyword evidence="7" id="KW-0804">Transcription</keyword>
<proteinExistence type="predicted"/>
<dbReference type="PROSITE" id="PS00041">
    <property type="entry name" value="HTH_ARAC_FAMILY_1"/>
    <property type="match status" value="1"/>
</dbReference>
<dbReference type="InterPro" id="IPR020449">
    <property type="entry name" value="Tscrpt_reg_AraC-type_HTH"/>
</dbReference>
<dbReference type="InterPro" id="IPR009057">
    <property type="entry name" value="Homeodomain-like_sf"/>
</dbReference>
<keyword evidence="6" id="KW-0238">DNA-binding</keyword>
<dbReference type="PRINTS" id="PR00032">
    <property type="entry name" value="HTHARAC"/>
</dbReference>
<evidence type="ECO:0000313" key="11">
    <source>
        <dbReference type="EMBL" id="MCZ8516855.1"/>
    </source>
</evidence>
<dbReference type="EMBL" id="JAQAGZ010000027">
    <property type="protein sequence ID" value="MCZ8516855.1"/>
    <property type="molecule type" value="Genomic_DNA"/>
</dbReference>
<dbReference type="SUPFAM" id="SSF52172">
    <property type="entry name" value="CheY-like"/>
    <property type="match status" value="1"/>
</dbReference>
<dbReference type="InterPro" id="IPR018060">
    <property type="entry name" value="HTH_AraC"/>
</dbReference>
<dbReference type="Proteomes" id="UP001527882">
    <property type="component" value="Unassembled WGS sequence"/>
</dbReference>
<dbReference type="PROSITE" id="PS50110">
    <property type="entry name" value="RESPONSE_REGULATORY"/>
    <property type="match status" value="1"/>
</dbReference>
<feature type="domain" description="HTH araC/xylS-type" evidence="9">
    <location>
        <begin position="435"/>
        <end position="533"/>
    </location>
</feature>
<dbReference type="SUPFAM" id="SSF46689">
    <property type="entry name" value="Homeodomain-like"/>
    <property type="match status" value="2"/>
</dbReference>
<dbReference type="CDD" id="cd17536">
    <property type="entry name" value="REC_YesN-like"/>
    <property type="match status" value="1"/>
</dbReference>
<evidence type="ECO:0000256" key="2">
    <source>
        <dbReference type="ARBA" id="ARBA00022490"/>
    </source>
</evidence>
<keyword evidence="4" id="KW-0902">Two-component regulatory system</keyword>